<dbReference type="AlphaFoldDB" id="A0A1X1YBJ4"/>
<dbReference type="EMBL" id="LQPG01000035">
    <property type="protein sequence ID" value="ORW08473.1"/>
    <property type="molecule type" value="Genomic_DNA"/>
</dbReference>
<proteinExistence type="predicted"/>
<protein>
    <submittedName>
        <fullName evidence="1">Uncharacterized protein</fullName>
    </submittedName>
</protein>
<name>A0A1X1YBJ4_9MYCO</name>
<comment type="caution">
    <text evidence="1">The sequence shown here is derived from an EMBL/GenBank/DDBJ whole genome shotgun (WGS) entry which is preliminary data.</text>
</comment>
<sequence>MALTRTWEKRWGAHDADSAVVPETMNSAGPSMSAIYARRSSWSCSHSLNQVGDQVHVHCFLRWVVRLKVQMMLETTGSMPLSSGELRLRTHAARSGSVVLRGLPARLARFATGDELRYGLFVDRARPVGEMRTQSLLETLNRGAICCRCTAPVHTAVVMQQIT</sequence>
<reference evidence="1 2" key="1">
    <citation type="submission" date="2016-01" db="EMBL/GenBank/DDBJ databases">
        <title>The new phylogeny of the genus Mycobacterium.</title>
        <authorList>
            <person name="Tarcisio F."/>
            <person name="Conor M."/>
            <person name="Antonella G."/>
            <person name="Elisabetta G."/>
            <person name="Giulia F.S."/>
            <person name="Sara T."/>
            <person name="Anna F."/>
            <person name="Clotilde B."/>
            <person name="Roberto B."/>
            <person name="Veronica D.S."/>
            <person name="Fabio R."/>
            <person name="Monica P."/>
            <person name="Olivier J."/>
            <person name="Enrico T."/>
            <person name="Nicola S."/>
        </authorList>
    </citation>
    <scope>NUCLEOTIDE SEQUENCE [LARGE SCALE GENOMIC DNA]</scope>
    <source>
        <strain evidence="1 2">DSM 45394</strain>
    </source>
</reference>
<evidence type="ECO:0000313" key="1">
    <source>
        <dbReference type="EMBL" id="ORW08473.1"/>
    </source>
</evidence>
<organism evidence="1 2">
    <name type="scientific">Mycolicibacter longobardus</name>
    <dbReference type="NCBI Taxonomy" id="1108812"/>
    <lineage>
        <taxon>Bacteria</taxon>
        <taxon>Bacillati</taxon>
        <taxon>Actinomycetota</taxon>
        <taxon>Actinomycetes</taxon>
        <taxon>Mycobacteriales</taxon>
        <taxon>Mycobacteriaceae</taxon>
        <taxon>Mycolicibacter</taxon>
    </lineage>
</organism>
<accession>A0A1X1YBJ4</accession>
<evidence type="ECO:0000313" key="2">
    <source>
        <dbReference type="Proteomes" id="UP000193866"/>
    </source>
</evidence>
<gene>
    <name evidence="1" type="ORF">AWC16_18910</name>
</gene>
<dbReference type="Proteomes" id="UP000193866">
    <property type="component" value="Unassembled WGS sequence"/>
</dbReference>
<keyword evidence="2" id="KW-1185">Reference proteome</keyword>